<feature type="domain" description="Enoyl reductase (ER)" evidence="3">
    <location>
        <begin position="10"/>
        <end position="334"/>
    </location>
</feature>
<keyword evidence="2" id="KW-0560">Oxidoreductase</keyword>
<dbReference type="InterPro" id="IPR011032">
    <property type="entry name" value="GroES-like_sf"/>
</dbReference>
<evidence type="ECO:0000259" key="3">
    <source>
        <dbReference type="SMART" id="SM00829"/>
    </source>
</evidence>
<gene>
    <name evidence="4" type="ORF">OEA41_002789</name>
</gene>
<dbReference type="AlphaFoldDB" id="A0AAD9Z6I2"/>
<dbReference type="InterPro" id="IPR020843">
    <property type="entry name" value="ER"/>
</dbReference>
<dbReference type="SUPFAM" id="SSF50129">
    <property type="entry name" value="GroES-like"/>
    <property type="match status" value="1"/>
</dbReference>
<dbReference type="InterPro" id="IPR036291">
    <property type="entry name" value="NAD(P)-bd_dom_sf"/>
</dbReference>
<dbReference type="PANTHER" id="PTHR45348:SF2">
    <property type="entry name" value="ZINC-TYPE ALCOHOL DEHYDROGENASE-LIKE PROTEIN C2E1P3.01"/>
    <property type="match status" value="1"/>
</dbReference>
<accession>A0AAD9Z6I2</accession>
<reference evidence="4" key="1">
    <citation type="submission" date="2022-11" db="EMBL/GenBank/DDBJ databases">
        <title>Chromosomal genome sequence assembly and mating type (MAT) locus characterization of the leprose asexual lichenized fungus Lepraria neglecta (Nyl.) Erichsen.</title>
        <authorList>
            <person name="Allen J.L."/>
            <person name="Pfeffer B."/>
        </authorList>
    </citation>
    <scope>NUCLEOTIDE SEQUENCE</scope>
    <source>
        <strain evidence="4">Allen 5258</strain>
    </source>
</reference>
<dbReference type="CDD" id="cd08249">
    <property type="entry name" value="enoyl_reductase_like"/>
    <property type="match status" value="1"/>
</dbReference>
<dbReference type="Proteomes" id="UP001276659">
    <property type="component" value="Unassembled WGS sequence"/>
</dbReference>
<evidence type="ECO:0000313" key="5">
    <source>
        <dbReference type="Proteomes" id="UP001276659"/>
    </source>
</evidence>
<sequence>MSNQAAILKERNAQLTIEERPIPKPGANELLVKNAAFATNPVDWKMQSSGYLIESYPTILGSDIAGTVEAVGSGVTHFKKGDRVTGFADVLVSKNPDNGAFQQYTILKDCAVTKLPRSMSFEEASILPMSVATAAVGVFLALDIPRPPAKHQGGFLVWGASSSVGTAVVQIATSLGYTVYGVCSPRHSAYVKKLGAHETFDYSDPSVVKNITQSLKAANEHAVLAFDTISEHGSAPMCAEVLEAFGGGKLCLTLPYPEDVKKPEGVEVSSTYAARVTTDSQDFGRWLFNEWLEKSLADKTYVPSPAIEKVDGGIQAVQKALDIHKKGLSGKKLVLTV</sequence>
<dbReference type="Gene3D" id="3.40.50.720">
    <property type="entry name" value="NAD(P)-binding Rossmann-like Domain"/>
    <property type="match status" value="1"/>
</dbReference>
<name>A0AAD9Z6I2_9LECA</name>
<organism evidence="4 5">
    <name type="scientific">Lepraria neglecta</name>
    <dbReference type="NCBI Taxonomy" id="209136"/>
    <lineage>
        <taxon>Eukaryota</taxon>
        <taxon>Fungi</taxon>
        <taxon>Dikarya</taxon>
        <taxon>Ascomycota</taxon>
        <taxon>Pezizomycotina</taxon>
        <taxon>Lecanoromycetes</taxon>
        <taxon>OSLEUM clade</taxon>
        <taxon>Lecanoromycetidae</taxon>
        <taxon>Lecanorales</taxon>
        <taxon>Lecanorineae</taxon>
        <taxon>Stereocaulaceae</taxon>
        <taxon>Lepraria</taxon>
    </lineage>
</organism>
<dbReference type="PANTHER" id="PTHR45348">
    <property type="entry name" value="HYPOTHETICAL OXIDOREDUCTASE (EUROFUNG)"/>
    <property type="match status" value="1"/>
</dbReference>
<evidence type="ECO:0000256" key="2">
    <source>
        <dbReference type="ARBA" id="ARBA00023002"/>
    </source>
</evidence>
<keyword evidence="5" id="KW-1185">Reference proteome</keyword>
<dbReference type="GO" id="GO:0016651">
    <property type="term" value="F:oxidoreductase activity, acting on NAD(P)H"/>
    <property type="evidence" value="ECO:0007669"/>
    <property type="project" value="InterPro"/>
</dbReference>
<evidence type="ECO:0000313" key="4">
    <source>
        <dbReference type="EMBL" id="KAK3170707.1"/>
    </source>
</evidence>
<dbReference type="Pfam" id="PF08240">
    <property type="entry name" value="ADH_N"/>
    <property type="match status" value="1"/>
</dbReference>
<dbReference type="Gene3D" id="3.90.180.10">
    <property type="entry name" value="Medium-chain alcohol dehydrogenases, catalytic domain"/>
    <property type="match status" value="1"/>
</dbReference>
<protein>
    <recommendedName>
        <fullName evidence="3">Enoyl reductase (ER) domain-containing protein</fullName>
    </recommendedName>
</protein>
<comment type="similarity">
    <text evidence="1">Belongs to the zinc-containing alcohol dehydrogenase family.</text>
</comment>
<dbReference type="SUPFAM" id="SSF51735">
    <property type="entry name" value="NAD(P)-binding Rossmann-fold domains"/>
    <property type="match status" value="1"/>
</dbReference>
<proteinExistence type="inferred from homology"/>
<comment type="caution">
    <text evidence="4">The sequence shown here is derived from an EMBL/GenBank/DDBJ whole genome shotgun (WGS) entry which is preliminary data.</text>
</comment>
<dbReference type="InterPro" id="IPR047122">
    <property type="entry name" value="Trans-enoyl_RdTase-like"/>
</dbReference>
<dbReference type="EMBL" id="JASNWA010000008">
    <property type="protein sequence ID" value="KAK3170707.1"/>
    <property type="molecule type" value="Genomic_DNA"/>
</dbReference>
<dbReference type="SMART" id="SM00829">
    <property type="entry name" value="PKS_ER"/>
    <property type="match status" value="1"/>
</dbReference>
<dbReference type="InterPro" id="IPR013154">
    <property type="entry name" value="ADH-like_N"/>
</dbReference>
<evidence type="ECO:0000256" key="1">
    <source>
        <dbReference type="ARBA" id="ARBA00008072"/>
    </source>
</evidence>